<dbReference type="RefSeq" id="WP_311623650.1">
    <property type="nucleotide sequence ID" value="NZ_JAVRFE010000012.1"/>
</dbReference>
<dbReference type="EMBL" id="JAVRFE010000012">
    <property type="protein sequence ID" value="MDT0456437.1"/>
    <property type="molecule type" value="Genomic_DNA"/>
</dbReference>
<protein>
    <submittedName>
        <fullName evidence="1">Uncharacterized protein</fullName>
    </submittedName>
</protein>
<proteinExistence type="predicted"/>
<reference evidence="1" key="1">
    <citation type="submission" date="2024-05" db="EMBL/GenBank/DDBJ databases">
        <title>30 novel species of actinomycetes from the DSMZ collection.</title>
        <authorList>
            <person name="Nouioui I."/>
        </authorList>
    </citation>
    <scope>NUCLEOTIDE SEQUENCE</scope>
    <source>
        <strain evidence="1">DSM 41527</strain>
    </source>
</reference>
<comment type="caution">
    <text evidence="1">The sequence shown here is derived from an EMBL/GenBank/DDBJ whole genome shotgun (WGS) entry which is preliminary data.</text>
</comment>
<sequence length="62" mass="6519">MVGEVADPVGAELGGQLAAAAAEQMPAPERVVLMVLAEGVQLDGLQREHQRWAESVLPRTAV</sequence>
<evidence type="ECO:0000313" key="2">
    <source>
        <dbReference type="Proteomes" id="UP001180551"/>
    </source>
</evidence>
<name>A0ABU2T5E0_9ACTN</name>
<dbReference type="Proteomes" id="UP001180551">
    <property type="component" value="Unassembled WGS sequence"/>
</dbReference>
<gene>
    <name evidence="1" type="ORF">RM550_11930</name>
</gene>
<keyword evidence="2" id="KW-1185">Reference proteome</keyword>
<evidence type="ECO:0000313" key="1">
    <source>
        <dbReference type="EMBL" id="MDT0456437.1"/>
    </source>
</evidence>
<accession>A0ABU2T5E0</accession>
<organism evidence="1 2">
    <name type="scientific">Streptomyces mooreae</name>
    <dbReference type="NCBI Taxonomy" id="3075523"/>
    <lineage>
        <taxon>Bacteria</taxon>
        <taxon>Bacillati</taxon>
        <taxon>Actinomycetota</taxon>
        <taxon>Actinomycetes</taxon>
        <taxon>Kitasatosporales</taxon>
        <taxon>Streptomycetaceae</taxon>
        <taxon>Streptomyces</taxon>
    </lineage>
</organism>